<evidence type="ECO:0000256" key="8">
    <source>
        <dbReference type="SAM" id="SignalP"/>
    </source>
</evidence>
<dbReference type="InterPro" id="IPR021910">
    <property type="entry name" value="NGX6/PGAP6/MYMK"/>
</dbReference>
<dbReference type="Proteomes" id="UP000717585">
    <property type="component" value="Unassembled WGS sequence"/>
</dbReference>
<proteinExistence type="inferred from homology"/>
<feature type="transmembrane region" description="Helical" evidence="7">
    <location>
        <begin position="445"/>
        <end position="462"/>
    </location>
</feature>
<keyword evidence="8" id="KW-0732">Signal</keyword>
<dbReference type="InterPro" id="IPR000742">
    <property type="entry name" value="EGF"/>
</dbReference>
<evidence type="ECO:0000256" key="6">
    <source>
        <dbReference type="ARBA" id="ARBA00023136"/>
    </source>
</evidence>
<keyword evidence="4 7" id="KW-0812">Transmembrane</keyword>
<evidence type="ECO:0000313" key="10">
    <source>
        <dbReference type="EMBL" id="KAG9390535.1"/>
    </source>
</evidence>
<feature type="transmembrane region" description="Helical" evidence="7">
    <location>
        <begin position="468"/>
        <end position="486"/>
    </location>
</feature>
<comment type="subcellular location">
    <subcellularLocation>
        <location evidence="1">Cell membrane</location>
        <topology evidence="1">Multi-pass membrane protein</topology>
    </subcellularLocation>
</comment>
<evidence type="ECO:0000256" key="5">
    <source>
        <dbReference type="ARBA" id="ARBA00022989"/>
    </source>
</evidence>
<feature type="transmembrane region" description="Helical" evidence="7">
    <location>
        <begin position="532"/>
        <end position="551"/>
    </location>
</feature>
<evidence type="ECO:0000256" key="7">
    <source>
        <dbReference type="SAM" id="Phobius"/>
    </source>
</evidence>
<evidence type="ECO:0000313" key="11">
    <source>
        <dbReference type="Proteomes" id="UP000717585"/>
    </source>
</evidence>
<keyword evidence="3" id="KW-1003">Cell membrane</keyword>
<evidence type="ECO:0000256" key="1">
    <source>
        <dbReference type="ARBA" id="ARBA00004651"/>
    </source>
</evidence>
<dbReference type="AlphaFoldDB" id="A0A8J6E7B6"/>
<feature type="signal peptide" evidence="8">
    <location>
        <begin position="1"/>
        <end position="26"/>
    </location>
</feature>
<dbReference type="GO" id="GO:0005886">
    <property type="term" value="C:plasma membrane"/>
    <property type="evidence" value="ECO:0007669"/>
    <property type="project" value="UniProtKB-SubCell"/>
</dbReference>
<gene>
    <name evidence="10" type="ORF">J8273_7886</name>
</gene>
<evidence type="ECO:0000256" key="2">
    <source>
        <dbReference type="ARBA" id="ARBA00005542"/>
    </source>
</evidence>
<feature type="domain" description="EGF-like" evidence="9">
    <location>
        <begin position="337"/>
        <end position="348"/>
    </location>
</feature>
<feature type="transmembrane region" description="Helical" evidence="7">
    <location>
        <begin position="413"/>
        <end position="433"/>
    </location>
</feature>
<name>A0A8J6E7B6_9EUKA</name>
<feature type="transmembrane region" description="Helical" evidence="7">
    <location>
        <begin position="498"/>
        <end position="520"/>
    </location>
</feature>
<feature type="chain" id="PRO_5035279008" description="EGF-like domain-containing protein" evidence="8">
    <location>
        <begin position="27"/>
        <end position="576"/>
    </location>
</feature>
<dbReference type="Pfam" id="PF12036">
    <property type="entry name" value="DUF3522"/>
    <property type="match status" value="1"/>
</dbReference>
<reference evidence="10" key="1">
    <citation type="submission" date="2021-05" db="EMBL/GenBank/DDBJ databases">
        <title>A free-living protist that lacks canonical eukaryotic 1 DNA replication and segregation systems.</title>
        <authorList>
            <person name="Salas-Leiva D.E."/>
            <person name="Tromer E.C."/>
            <person name="Curtis B.A."/>
            <person name="Jerlstrom-Hultqvist J."/>
            <person name="Kolisko M."/>
            <person name="Yi Z."/>
            <person name="Salas-Leiva J.S."/>
            <person name="Gallot-Lavallee L."/>
            <person name="Kops G.J.P.L."/>
            <person name="Archibald J.M."/>
            <person name="Simpson A.G.B."/>
            <person name="Roger A.J."/>
        </authorList>
    </citation>
    <scope>NUCLEOTIDE SEQUENCE</scope>
    <source>
        <strain evidence="10">BICM</strain>
    </source>
</reference>
<keyword evidence="5 7" id="KW-1133">Transmembrane helix</keyword>
<comment type="similarity">
    <text evidence="2">Belongs to the TMEM8 family.</text>
</comment>
<keyword evidence="11" id="KW-1185">Reference proteome</keyword>
<dbReference type="PROSITE" id="PS00022">
    <property type="entry name" value="EGF_1"/>
    <property type="match status" value="1"/>
</dbReference>
<sequence length="576" mass="61396">MSSNSTSVSRCFSIFLLFVICRCVSAEKPISSHRHIVDVPRGSEYVLQLPISDVYCPVSGSVTATTTISDVTFELCFDGPCGTSHSLSTDRPQTLDSHRLVQSAVYVKVTRPAAPVDDLIIKAQPTATVTLALDVQFDTQCAMVDGRVGVNTVNVTGMTTLQLYLGPLSAVASVSACAGPLHRFLLSGSTVAAVGTIGPAVLFSNVTACDSVDIQVDQSNIVIPSESSCQTSTTFPMDTGADSLVLSPATPAVLGPRLMVWMPLRVLTDSACTDETLVIVDTAANTTLTVTPGDTAHLPQQLVVKSACNVTLVADPCAMCSVHTAVCRVYDGMTAVCLCDRRYSGRFCDTRDSPVWLTLVRETLILGTNIVALAPALLFLVAGSSFEAAVALVSGVASTAYHASDEGLVDVPFFASAVVDVFFAVLLLTVCVGRTLLPRHIRHSYYGVCMAVELFSVAMNPWNGLVFAVPSVALVLLTPPAVFYFIVRVRRYGLTRDLVLIIHAFLSVSTVLFGFTMVLLQTSRNYMYHHSLFHVAAYSSAALAASGALLSDKKTIPDRGRADVTEAKLPQNHDLP</sequence>
<dbReference type="EMBL" id="JAHDYR010000064">
    <property type="protein sequence ID" value="KAG9390535.1"/>
    <property type="molecule type" value="Genomic_DNA"/>
</dbReference>
<evidence type="ECO:0000256" key="4">
    <source>
        <dbReference type="ARBA" id="ARBA00022692"/>
    </source>
</evidence>
<evidence type="ECO:0000259" key="9">
    <source>
        <dbReference type="PROSITE" id="PS00022"/>
    </source>
</evidence>
<accession>A0A8J6E7B6</accession>
<organism evidence="10 11">
    <name type="scientific">Carpediemonas membranifera</name>
    <dbReference type="NCBI Taxonomy" id="201153"/>
    <lineage>
        <taxon>Eukaryota</taxon>
        <taxon>Metamonada</taxon>
        <taxon>Carpediemonas-like organisms</taxon>
        <taxon>Carpediemonas</taxon>
    </lineage>
</organism>
<protein>
    <recommendedName>
        <fullName evidence="9">EGF-like domain-containing protein</fullName>
    </recommendedName>
</protein>
<evidence type="ECO:0000256" key="3">
    <source>
        <dbReference type="ARBA" id="ARBA00022475"/>
    </source>
</evidence>
<keyword evidence="6 7" id="KW-0472">Membrane</keyword>
<comment type="caution">
    <text evidence="10">The sequence shown here is derived from an EMBL/GenBank/DDBJ whole genome shotgun (WGS) entry which is preliminary data.</text>
</comment>